<dbReference type="AlphaFoldDB" id="A0AAU9PNI4"/>
<protein>
    <submittedName>
        <fullName evidence="1">Uncharacterized protein</fullName>
    </submittedName>
</protein>
<sequence length="93" mass="9733">MSNLLAVITIRSIVPTKHIGEVFVYSIRSGCQRFGDELDLDIEVESEAEIIDLELTGACGFGGGGSSTVGGGGGSPTVGGDDSQGWWLVATWW</sequence>
<proteinExistence type="predicted"/>
<dbReference type="EMBL" id="CAKMRJ010005745">
    <property type="protein sequence ID" value="CAH1451925.1"/>
    <property type="molecule type" value="Genomic_DNA"/>
</dbReference>
<name>A0AAU9PNI4_9ASTR</name>
<reference evidence="1 2" key="1">
    <citation type="submission" date="2022-01" db="EMBL/GenBank/DDBJ databases">
        <authorList>
            <person name="Xiong W."/>
            <person name="Schranz E."/>
        </authorList>
    </citation>
    <scope>NUCLEOTIDE SEQUENCE [LARGE SCALE GENOMIC DNA]</scope>
</reference>
<evidence type="ECO:0000313" key="1">
    <source>
        <dbReference type="EMBL" id="CAH1451925.1"/>
    </source>
</evidence>
<dbReference type="Proteomes" id="UP001157418">
    <property type="component" value="Unassembled WGS sequence"/>
</dbReference>
<gene>
    <name evidence="1" type="ORF">LVIROSA_LOCUS37254</name>
</gene>
<keyword evidence="2" id="KW-1185">Reference proteome</keyword>
<evidence type="ECO:0000313" key="2">
    <source>
        <dbReference type="Proteomes" id="UP001157418"/>
    </source>
</evidence>
<accession>A0AAU9PNI4</accession>
<comment type="caution">
    <text evidence="1">The sequence shown here is derived from an EMBL/GenBank/DDBJ whole genome shotgun (WGS) entry which is preliminary data.</text>
</comment>
<organism evidence="1 2">
    <name type="scientific">Lactuca virosa</name>
    <dbReference type="NCBI Taxonomy" id="75947"/>
    <lineage>
        <taxon>Eukaryota</taxon>
        <taxon>Viridiplantae</taxon>
        <taxon>Streptophyta</taxon>
        <taxon>Embryophyta</taxon>
        <taxon>Tracheophyta</taxon>
        <taxon>Spermatophyta</taxon>
        <taxon>Magnoliopsida</taxon>
        <taxon>eudicotyledons</taxon>
        <taxon>Gunneridae</taxon>
        <taxon>Pentapetalae</taxon>
        <taxon>asterids</taxon>
        <taxon>campanulids</taxon>
        <taxon>Asterales</taxon>
        <taxon>Asteraceae</taxon>
        <taxon>Cichorioideae</taxon>
        <taxon>Cichorieae</taxon>
        <taxon>Lactucinae</taxon>
        <taxon>Lactuca</taxon>
    </lineage>
</organism>